<dbReference type="GO" id="GO:0016788">
    <property type="term" value="F:hydrolase activity, acting on ester bonds"/>
    <property type="evidence" value="ECO:0007669"/>
    <property type="project" value="UniProtKB-ARBA"/>
</dbReference>
<evidence type="ECO:0000256" key="1">
    <source>
        <dbReference type="SAM" id="SignalP"/>
    </source>
</evidence>
<dbReference type="EMBL" id="SSMC01000001">
    <property type="protein sequence ID" value="THD69258.1"/>
    <property type="molecule type" value="Genomic_DNA"/>
</dbReference>
<reference evidence="2 3" key="1">
    <citation type="submission" date="2019-04" db="EMBL/GenBank/DDBJ databases">
        <title>Draft genome sequence of Robertkochia marina CC-AMO-30D.</title>
        <authorList>
            <person name="Hameed A."/>
            <person name="Lin S.-Y."/>
            <person name="Shahina M."/>
            <person name="Lai W.-A."/>
            <person name="Young C.-C."/>
        </authorList>
    </citation>
    <scope>NUCLEOTIDE SEQUENCE [LARGE SCALE GENOMIC DNA]</scope>
    <source>
        <strain evidence="2 3">CC-AMO-30D</strain>
    </source>
</reference>
<name>A0A4V3UYD6_9FLAO</name>
<dbReference type="InterPro" id="IPR036514">
    <property type="entry name" value="SGNH_hydro_sf"/>
</dbReference>
<dbReference type="AlphaFoldDB" id="A0A4V3UYD6"/>
<gene>
    <name evidence="2" type="ORF">E7Z59_02700</name>
</gene>
<dbReference type="SUPFAM" id="SSF52266">
    <property type="entry name" value="SGNH hydrolase"/>
    <property type="match status" value="1"/>
</dbReference>
<evidence type="ECO:0000313" key="3">
    <source>
        <dbReference type="Proteomes" id="UP000305939"/>
    </source>
</evidence>
<proteinExistence type="predicted"/>
<dbReference type="Gene3D" id="3.40.50.1110">
    <property type="entry name" value="SGNH hydrolase"/>
    <property type="match status" value="1"/>
</dbReference>
<feature type="chain" id="PRO_5020590281" description="SGNH/GDSL hydrolase family protein" evidence="1">
    <location>
        <begin position="27"/>
        <end position="258"/>
    </location>
</feature>
<dbReference type="RefSeq" id="WP_136334748.1">
    <property type="nucleotide sequence ID" value="NZ_QXMP01000001.1"/>
</dbReference>
<keyword evidence="3" id="KW-1185">Reference proteome</keyword>
<evidence type="ECO:0008006" key="4">
    <source>
        <dbReference type="Google" id="ProtNLM"/>
    </source>
</evidence>
<feature type="signal peptide" evidence="1">
    <location>
        <begin position="1"/>
        <end position="26"/>
    </location>
</feature>
<dbReference type="OrthoDB" id="7443339at2"/>
<sequence length="258" mass="29542">MHFMTHVLRKILSLAMLVLMIGQASAQDDKAERMLFVGNSFTFFWNTPQLVEAMALDQGVNLDAYQSTVGGSNLQQHWEGEKGTVTRKRLDEEQWDVVVLQGYSTSAISKKERLHTFGGKFIDEVRDKKAEPVLYMTWAYDSNPLMQEEIAKEYLAMAKEYKVKVIPAGLVWQKARTLRPDLELFFDDKHQSPDGTYLNALLIYKTLTGKSVAEIPNRLYTTTADGEKLYLCFVLPETGKFLRDLVEGFDVEKYNFTN</sequence>
<dbReference type="Proteomes" id="UP000305939">
    <property type="component" value="Unassembled WGS sequence"/>
</dbReference>
<accession>A0A4V3UYD6</accession>
<comment type="caution">
    <text evidence="2">The sequence shown here is derived from an EMBL/GenBank/DDBJ whole genome shotgun (WGS) entry which is preliminary data.</text>
</comment>
<organism evidence="2 3">
    <name type="scientific">Robertkochia marina</name>
    <dbReference type="NCBI Taxonomy" id="1227945"/>
    <lineage>
        <taxon>Bacteria</taxon>
        <taxon>Pseudomonadati</taxon>
        <taxon>Bacteroidota</taxon>
        <taxon>Flavobacteriia</taxon>
        <taxon>Flavobacteriales</taxon>
        <taxon>Flavobacteriaceae</taxon>
        <taxon>Robertkochia</taxon>
    </lineage>
</organism>
<protein>
    <recommendedName>
        <fullName evidence="4">SGNH/GDSL hydrolase family protein</fullName>
    </recommendedName>
</protein>
<evidence type="ECO:0000313" key="2">
    <source>
        <dbReference type="EMBL" id="THD69258.1"/>
    </source>
</evidence>
<keyword evidence="1" id="KW-0732">Signal</keyword>